<accession>A0A1E5LIY3</accession>
<keyword evidence="5 7" id="KW-1133">Transmembrane helix</keyword>
<feature type="transmembrane region" description="Helical" evidence="7">
    <location>
        <begin position="59"/>
        <end position="79"/>
    </location>
</feature>
<evidence type="ECO:0000256" key="6">
    <source>
        <dbReference type="ARBA" id="ARBA00023136"/>
    </source>
</evidence>
<evidence type="ECO:0000256" key="3">
    <source>
        <dbReference type="ARBA" id="ARBA00022475"/>
    </source>
</evidence>
<dbReference type="InterPro" id="IPR007353">
    <property type="entry name" value="DUF421"/>
</dbReference>
<dbReference type="AlphaFoldDB" id="A0A1E5LIY3"/>
<dbReference type="PANTHER" id="PTHR34582:SF7">
    <property type="entry name" value="UPF0702 TRANSMEMBRANE PROTEIN YDFS"/>
    <property type="match status" value="1"/>
</dbReference>
<dbReference type="Proteomes" id="UP000095209">
    <property type="component" value="Unassembled WGS sequence"/>
</dbReference>
<dbReference type="RefSeq" id="WP_069716021.1">
    <property type="nucleotide sequence ID" value="NZ_MJEH01000006.1"/>
</dbReference>
<dbReference type="GO" id="GO:0005886">
    <property type="term" value="C:plasma membrane"/>
    <property type="evidence" value="ECO:0007669"/>
    <property type="project" value="UniProtKB-SubCell"/>
</dbReference>
<evidence type="ECO:0000313" key="10">
    <source>
        <dbReference type="Proteomes" id="UP000095209"/>
    </source>
</evidence>
<sequence length="237" mass="26609">MEETLVAIVRSFITFFSLLIYARLLGKQQMGNLSFFDYINGITIGSIGAGLATDLSTKAWVHWVGLTTFIVIALVLQLLGIKFRSLAKAIDSEPIIVVQDGAILESNLEKMRVTKDELMVLLRQKEVFNLTHVQYAVMEPNGKISVLLKGQYRKLTPNDLNLRVNTGGLSTDLIYDGTIQQENLQQKGKDVYWLLDELSKEGISHIKNISYAALLPNNQLYIDLYEDELDEGANVEI</sequence>
<evidence type="ECO:0000256" key="7">
    <source>
        <dbReference type="SAM" id="Phobius"/>
    </source>
</evidence>
<gene>
    <name evidence="9" type="ORF">BFG57_10295</name>
</gene>
<dbReference type="InterPro" id="IPR023090">
    <property type="entry name" value="UPF0702_alpha/beta_dom_sf"/>
</dbReference>
<keyword evidence="6 7" id="KW-0472">Membrane</keyword>
<evidence type="ECO:0000313" key="9">
    <source>
        <dbReference type="EMBL" id="OEH94053.1"/>
    </source>
</evidence>
<evidence type="ECO:0000256" key="4">
    <source>
        <dbReference type="ARBA" id="ARBA00022692"/>
    </source>
</evidence>
<feature type="domain" description="YetF C-terminal" evidence="8">
    <location>
        <begin position="82"/>
        <end position="213"/>
    </location>
</feature>
<name>A0A1E5LIY3_9BACI</name>
<evidence type="ECO:0000259" key="8">
    <source>
        <dbReference type="Pfam" id="PF04239"/>
    </source>
</evidence>
<comment type="subcellular location">
    <subcellularLocation>
        <location evidence="1">Cell membrane</location>
        <topology evidence="1">Multi-pass membrane protein</topology>
    </subcellularLocation>
</comment>
<keyword evidence="4 7" id="KW-0812">Transmembrane</keyword>
<evidence type="ECO:0000256" key="5">
    <source>
        <dbReference type="ARBA" id="ARBA00022989"/>
    </source>
</evidence>
<feature type="transmembrane region" description="Helical" evidence="7">
    <location>
        <begin position="6"/>
        <end position="26"/>
    </location>
</feature>
<comment type="similarity">
    <text evidence="2">Belongs to the UPF0702 family.</text>
</comment>
<reference evidence="9 10" key="1">
    <citation type="submission" date="2016-08" db="EMBL/GenBank/DDBJ databases">
        <title>Genome of Bacillus solimangrovi GH2-4.</title>
        <authorList>
            <person name="Lim S."/>
            <person name="Kim B.-C."/>
        </authorList>
    </citation>
    <scope>NUCLEOTIDE SEQUENCE [LARGE SCALE GENOMIC DNA]</scope>
    <source>
        <strain evidence="9 10">GH2-4</strain>
    </source>
</reference>
<organism evidence="9 10">
    <name type="scientific">Bacillus solimangrovi</name>
    <dbReference type="NCBI Taxonomy" id="1305675"/>
    <lineage>
        <taxon>Bacteria</taxon>
        <taxon>Bacillati</taxon>
        <taxon>Bacillota</taxon>
        <taxon>Bacilli</taxon>
        <taxon>Bacillales</taxon>
        <taxon>Bacillaceae</taxon>
        <taxon>Bacillus</taxon>
    </lineage>
</organism>
<feature type="transmembrane region" description="Helical" evidence="7">
    <location>
        <begin position="33"/>
        <end position="53"/>
    </location>
</feature>
<protein>
    <recommendedName>
        <fullName evidence="8">YetF C-terminal domain-containing protein</fullName>
    </recommendedName>
</protein>
<dbReference type="STRING" id="1305675.BFG57_10295"/>
<keyword evidence="10" id="KW-1185">Reference proteome</keyword>
<evidence type="ECO:0000256" key="2">
    <source>
        <dbReference type="ARBA" id="ARBA00006448"/>
    </source>
</evidence>
<keyword evidence="3" id="KW-1003">Cell membrane</keyword>
<dbReference type="Pfam" id="PF04239">
    <property type="entry name" value="DUF421"/>
    <property type="match status" value="1"/>
</dbReference>
<proteinExistence type="inferred from homology"/>
<dbReference type="PANTHER" id="PTHR34582">
    <property type="entry name" value="UPF0702 TRANSMEMBRANE PROTEIN YCAP"/>
    <property type="match status" value="1"/>
</dbReference>
<comment type="caution">
    <text evidence="9">The sequence shown here is derived from an EMBL/GenBank/DDBJ whole genome shotgun (WGS) entry which is preliminary data.</text>
</comment>
<dbReference type="Gene3D" id="3.30.240.20">
    <property type="entry name" value="bsu07140 like domains"/>
    <property type="match status" value="2"/>
</dbReference>
<dbReference type="EMBL" id="MJEH01000006">
    <property type="protein sequence ID" value="OEH94053.1"/>
    <property type="molecule type" value="Genomic_DNA"/>
</dbReference>
<evidence type="ECO:0000256" key="1">
    <source>
        <dbReference type="ARBA" id="ARBA00004651"/>
    </source>
</evidence>